<dbReference type="AlphaFoldDB" id="A0A7S1M0H6"/>
<dbReference type="PANTHER" id="PTHR24346">
    <property type="entry name" value="MAP/MICROTUBULE AFFINITY-REGULATING KINASE"/>
    <property type="match status" value="1"/>
</dbReference>
<dbReference type="PROSITE" id="PS50011">
    <property type="entry name" value="PROTEIN_KINASE_DOM"/>
    <property type="match status" value="1"/>
</dbReference>
<dbReference type="InterPro" id="IPR011009">
    <property type="entry name" value="Kinase-like_dom_sf"/>
</dbReference>
<gene>
    <name evidence="6" type="ORF">NDES1114_LOCUS16040</name>
</gene>
<dbReference type="PROSITE" id="PS00108">
    <property type="entry name" value="PROTEIN_KINASE_ST"/>
    <property type="match status" value="1"/>
</dbReference>
<keyword evidence="4" id="KW-0808">Transferase</keyword>
<dbReference type="GO" id="GO:0035556">
    <property type="term" value="P:intracellular signal transduction"/>
    <property type="evidence" value="ECO:0007669"/>
    <property type="project" value="TreeGrafter"/>
</dbReference>
<evidence type="ECO:0000256" key="3">
    <source>
        <dbReference type="PROSITE-ProRule" id="PRU10141"/>
    </source>
</evidence>
<reference evidence="6" key="1">
    <citation type="submission" date="2021-01" db="EMBL/GenBank/DDBJ databases">
        <authorList>
            <person name="Corre E."/>
            <person name="Pelletier E."/>
            <person name="Niang G."/>
            <person name="Scheremetjew M."/>
            <person name="Finn R."/>
            <person name="Kale V."/>
            <person name="Holt S."/>
            <person name="Cochrane G."/>
            <person name="Meng A."/>
            <person name="Brown T."/>
            <person name="Cohen L."/>
        </authorList>
    </citation>
    <scope>NUCLEOTIDE SEQUENCE</scope>
    <source>
        <strain evidence="6">CCAP 1951/1</strain>
    </source>
</reference>
<feature type="domain" description="Protein kinase" evidence="5">
    <location>
        <begin position="120"/>
        <end position="375"/>
    </location>
</feature>
<keyword evidence="2 3" id="KW-0067">ATP-binding</keyword>
<dbReference type="PROSITE" id="PS00107">
    <property type="entry name" value="PROTEIN_KINASE_ATP"/>
    <property type="match status" value="1"/>
</dbReference>
<dbReference type="InterPro" id="IPR000719">
    <property type="entry name" value="Prot_kinase_dom"/>
</dbReference>
<dbReference type="PANTHER" id="PTHR24346:SF77">
    <property type="entry name" value="SERINE THREONINE PROTEIN KINASE"/>
    <property type="match status" value="1"/>
</dbReference>
<organism evidence="6">
    <name type="scientific">Neobodo designis</name>
    <name type="common">Flagellated protozoan</name>
    <name type="synonym">Bodo designis</name>
    <dbReference type="NCBI Taxonomy" id="312471"/>
    <lineage>
        <taxon>Eukaryota</taxon>
        <taxon>Discoba</taxon>
        <taxon>Euglenozoa</taxon>
        <taxon>Kinetoplastea</taxon>
        <taxon>Metakinetoplastina</taxon>
        <taxon>Neobodonida</taxon>
        <taxon>Neobodo</taxon>
    </lineage>
</organism>
<sequence length="440" mass="48780">MDSDDEFDEMMVEMVASDASTRLASLEGPIGPVTAELLRTVAKLAHVELPKAPQSQSAVSSRNCVVCGRSDRAQKLRKSGPKCDPWCIGQPSSKKETVIEEMKFIKRETNDKGQEVINGLVLERKLGKGAFGNVMLARAATGQEYAVKILSKSRLRKLGAISKVQAEIEILKKLQHPHVMRVYAVFDDPSQDNLFLVSEYLKNGESYRLKEDGTGDPPLSPDRLKKFAFGIARGLQYIHARGVAHRDIKPENILLDADDKAKLADFGVSDDSDRAFTQSTEGSPAFFPPEEFLGLPVSGVRHDLWAFGVTLYCMAFGRLPFFSLDRQDLANQVTEGRLSFPPDADEELVDLLRHMLDRDPERRATVEFVLTHPFLRGLRSIKGRPEIASPVDFSTCTFSAPQCNCRAALSLSEFCAPDVAVTHELVQGGDYSISIYRRST</sequence>
<dbReference type="CDD" id="cd14008">
    <property type="entry name" value="STKc_LKB1_CaMKK"/>
    <property type="match status" value="1"/>
</dbReference>
<keyword evidence="1 3" id="KW-0547">Nucleotide-binding</keyword>
<dbReference type="InterPro" id="IPR008271">
    <property type="entry name" value="Ser/Thr_kinase_AS"/>
</dbReference>
<dbReference type="GO" id="GO:0005737">
    <property type="term" value="C:cytoplasm"/>
    <property type="evidence" value="ECO:0007669"/>
    <property type="project" value="TreeGrafter"/>
</dbReference>
<proteinExistence type="inferred from homology"/>
<keyword evidence="4" id="KW-0418">Kinase</keyword>
<accession>A0A7S1M0H6</accession>
<comment type="similarity">
    <text evidence="4">Belongs to the protein kinase superfamily.</text>
</comment>
<protein>
    <recommendedName>
        <fullName evidence="5">Protein kinase domain-containing protein</fullName>
    </recommendedName>
</protein>
<dbReference type="SUPFAM" id="SSF56112">
    <property type="entry name" value="Protein kinase-like (PK-like)"/>
    <property type="match status" value="1"/>
</dbReference>
<evidence type="ECO:0000256" key="4">
    <source>
        <dbReference type="RuleBase" id="RU000304"/>
    </source>
</evidence>
<evidence type="ECO:0000313" key="6">
    <source>
        <dbReference type="EMBL" id="CAD9118467.1"/>
    </source>
</evidence>
<evidence type="ECO:0000259" key="5">
    <source>
        <dbReference type="PROSITE" id="PS50011"/>
    </source>
</evidence>
<dbReference type="FunFam" id="1.10.510.10:FF:000571">
    <property type="entry name" value="Maternal embryonic leucine zipper kinase"/>
    <property type="match status" value="1"/>
</dbReference>
<feature type="binding site" evidence="3">
    <location>
        <position position="148"/>
    </location>
    <ligand>
        <name>ATP</name>
        <dbReference type="ChEBI" id="CHEBI:30616"/>
    </ligand>
</feature>
<dbReference type="GO" id="GO:0005524">
    <property type="term" value="F:ATP binding"/>
    <property type="evidence" value="ECO:0007669"/>
    <property type="project" value="UniProtKB-UniRule"/>
</dbReference>
<keyword evidence="4" id="KW-0723">Serine/threonine-protein kinase</keyword>
<evidence type="ECO:0000256" key="1">
    <source>
        <dbReference type="ARBA" id="ARBA00022741"/>
    </source>
</evidence>
<dbReference type="SMART" id="SM00220">
    <property type="entry name" value="S_TKc"/>
    <property type="match status" value="1"/>
</dbReference>
<dbReference type="Pfam" id="PF00069">
    <property type="entry name" value="Pkinase"/>
    <property type="match status" value="1"/>
</dbReference>
<dbReference type="EMBL" id="HBGF01024200">
    <property type="protein sequence ID" value="CAD9118467.1"/>
    <property type="molecule type" value="Transcribed_RNA"/>
</dbReference>
<dbReference type="Gene3D" id="1.10.510.10">
    <property type="entry name" value="Transferase(Phosphotransferase) domain 1"/>
    <property type="match status" value="1"/>
</dbReference>
<evidence type="ECO:0000256" key="2">
    <source>
        <dbReference type="ARBA" id="ARBA00022840"/>
    </source>
</evidence>
<dbReference type="GO" id="GO:0004674">
    <property type="term" value="F:protein serine/threonine kinase activity"/>
    <property type="evidence" value="ECO:0007669"/>
    <property type="project" value="UniProtKB-KW"/>
</dbReference>
<dbReference type="FunFam" id="3.30.200.20:FF:000042">
    <property type="entry name" value="Aurora kinase A"/>
    <property type="match status" value="1"/>
</dbReference>
<dbReference type="InterPro" id="IPR017441">
    <property type="entry name" value="Protein_kinase_ATP_BS"/>
</dbReference>
<name>A0A7S1M0H6_NEODS</name>